<evidence type="ECO:0000313" key="1">
    <source>
        <dbReference type="EMBL" id="KAF9468697.1"/>
    </source>
</evidence>
<dbReference type="AlphaFoldDB" id="A0A9P6CJP2"/>
<keyword evidence="2" id="KW-1185">Reference proteome</keyword>
<organism evidence="1 2">
    <name type="scientific">Collybia nuda</name>
    <dbReference type="NCBI Taxonomy" id="64659"/>
    <lineage>
        <taxon>Eukaryota</taxon>
        <taxon>Fungi</taxon>
        <taxon>Dikarya</taxon>
        <taxon>Basidiomycota</taxon>
        <taxon>Agaricomycotina</taxon>
        <taxon>Agaricomycetes</taxon>
        <taxon>Agaricomycetidae</taxon>
        <taxon>Agaricales</taxon>
        <taxon>Tricholomatineae</taxon>
        <taxon>Clitocybaceae</taxon>
        <taxon>Collybia</taxon>
    </lineage>
</organism>
<gene>
    <name evidence="1" type="ORF">BDZ94DRAFT_1304451</name>
</gene>
<sequence length="75" mass="8468">MNMQMSSTTPGHACSLQTAIVMDTLRNPTKTQPQGECFLGEMARHERAHRATEFDLSGFDRFIVEFDAYTTAIVR</sequence>
<dbReference type="EMBL" id="MU150232">
    <property type="protein sequence ID" value="KAF9468697.1"/>
    <property type="molecule type" value="Genomic_DNA"/>
</dbReference>
<reference evidence="1" key="1">
    <citation type="submission" date="2020-11" db="EMBL/GenBank/DDBJ databases">
        <authorList>
            <consortium name="DOE Joint Genome Institute"/>
            <person name="Ahrendt S."/>
            <person name="Riley R."/>
            <person name="Andreopoulos W."/>
            <person name="Labutti K."/>
            <person name="Pangilinan J."/>
            <person name="Ruiz-Duenas F.J."/>
            <person name="Barrasa J.M."/>
            <person name="Sanchez-Garcia M."/>
            <person name="Camarero S."/>
            <person name="Miyauchi S."/>
            <person name="Serrano A."/>
            <person name="Linde D."/>
            <person name="Babiker R."/>
            <person name="Drula E."/>
            <person name="Ayuso-Fernandez I."/>
            <person name="Pacheco R."/>
            <person name="Padilla G."/>
            <person name="Ferreira P."/>
            <person name="Barriuso J."/>
            <person name="Kellner H."/>
            <person name="Castanera R."/>
            <person name="Alfaro M."/>
            <person name="Ramirez L."/>
            <person name="Pisabarro A.G."/>
            <person name="Kuo A."/>
            <person name="Tritt A."/>
            <person name="Lipzen A."/>
            <person name="He G."/>
            <person name="Yan M."/>
            <person name="Ng V."/>
            <person name="Cullen D."/>
            <person name="Martin F."/>
            <person name="Rosso M.-N."/>
            <person name="Henrissat B."/>
            <person name="Hibbett D."/>
            <person name="Martinez A.T."/>
            <person name="Grigoriev I.V."/>
        </authorList>
    </citation>
    <scope>NUCLEOTIDE SEQUENCE</scope>
    <source>
        <strain evidence="1">CBS 247.69</strain>
    </source>
</reference>
<proteinExistence type="predicted"/>
<protein>
    <submittedName>
        <fullName evidence="1">Uncharacterized protein</fullName>
    </submittedName>
</protein>
<comment type="caution">
    <text evidence="1">The sequence shown here is derived from an EMBL/GenBank/DDBJ whole genome shotgun (WGS) entry which is preliminary data.</text>
</comment>
<dbReference type="Proteomes" id="UP000807353">
    <property type="component" value="Unassembled WGS sequence"/>
</dbReference>
<accession>A0A9P6CJP2</accession>
<evidence type="ECO:0000313" key="2">
    <source>
        <dbReference type="Proteomes" id="UP000807353"/>
    </source>
</evidence>
<name>A0A9P6CJP2_9AGAR</name>